<evidence type="ECO:0000313" key="3">
    <source>
        <dbReference type="EMBL" id="KAG7300270.1"/>
    </source>
</evidence>
<dbReference type="EMBL" id="JAHIBW010000021">
    <property type="protein sequence ID" value="KAG7300270.1"/>
    <property type="molecule type" value="Genomic_DNA"/>
</dbReference>
<reference evidence="3 4" key="1">
    <citation type="submission" date="2021-06" db="EMBL/GenBank/DDBJ databases">
        <title>A haploid diamondback moth (Plutella xylostella L.) genome assembly resolves 31 chromosomes and identifies a diamide resistance mutation.</title>
        <authorList>
            <person name="Ward C.M."/>
            <person name="Perry K.D."/>
            <person name="Baker G."/>
            <person name="Powis K."/>
            <person name="Heckel D.G."/>
            <person name="Baxter S.W."/>
        </authorList>
    </citation>
    <scope>NUCLEOTIDE SEQUENCE [LARGE SCALE GENOMIC DNA]</scope>
    <source>
        <strain evidence="3 4">LV</strain>
        <tissue evidence="3">Single pupa</tissue>
    </source>
</reference>
<dbReference type="Proteomes" id="UP000823941">
    <property type="component" value="Chromosome 21"/>
</dbReference>
<evidence type="ECO:0008006" key="5">
    <source>
        <dbReference type="Google" id="ProtNLM"/>
    </source>
</evidence>
<organism evidence="3 4">
    <name type="scientific">Plutella xylostella</name>
    <name type="common">Diamondback moth</name>
    <name type="synonym">Plutella maculipennis</name>
    <dbReference type="NCBI Taxonomy" id="51655"/>
    <lineage>
        <taxon>Eukaryota</taxon>
        <taxon>Metazoa</taxon>
        <taxon>Ecdysozoa</taxon>
        <taxon>Arthropoda</taxon>
        <taxon>Hexapoda</taxon>
        <taxon>Insecta</taxon>
        <taxon>Pterygota</taxon>
        <taxon>Neoptera</taxon>
        <taxon>Endopterygota</taxon>
        <taxon>Lepidoptera</taxon>
        <taxon>Glossata</taxon>
        <taxon>Ditrysia</taxon>
        <taxon>Yponomeutoidea</taxon>
        <taxon>Plutellidae</taxon>
        <taxon>Plutella</taxon>
    </lineage>
</organism>
<feature type="compositionally biased region" description="Polar residues" evidence="2">
    <location>
        <begin position="242"/>
        <end position="266"/>
    </location>
</feature>
<keyword evidence="4" id="KW-1185">Reference proteome</keyword>
<evidence type="ECO:0000256" key="2">
    <source>
        <dbReference type="SAM" id="MobiDB-lite"/>
    </source>
</evidence>
<proteinExistence type="predicted"/>
<accession>A0ABQ7Q679</accession>
<name>A0ABQ7Q679_PLUXY</name>
<feature type="region of interest" description="Disordered" evidence="2">
    <location>
        <begin position="204"/>
        <end position="301"/>
    </location>
</feature>
<comment type="caution">
    <text evidence="3">The sequence shown here is derived from an EMBL/GenBank/DDBJ whole genome shotgun (WGS) entry which is preliminary data.</text>
</comment>
<feature type="coiled-coil region" evidence="1">
    <location>
        <begin position="20"/>
        <end position="73"/>
    </location>
</feature>
<evidence type="ECO:0000313" key="4">
    <source>
        <dbReference type="Proteomes" id="UP000823941"/>
    </source>
</evidence>
<keyword evidence="1" id="KW-0175">Coiled coil</keyword>
<sequence>MEGNILHAINAMKLEFSEKLRDLDKKFVTLEENITEKINNNVDKKFNTLQQDIQELKIQNDEQEKRIDFLERQNKVRNLILFGVAEEEKSYSELESLLLGILSATLEVEISRNEIEFVRRIGNTSKTTRPIVFATTTLGKKIEILKNKNKLDNTGTYIKQDFTKKEMQKRKTVKLNLQKEVEKGNKAVIKSGKLIIMEHGNKKRPLILSPSPPRQNAEALDTSASFSSGKVKEPLSKKNRTFPKTTPTAQTQKSMKSYTSNFNANKSNEKTNKPDTNIRKSPVKLNLPKNTEKEMINQVES</sequence>
<evidence type="ECO:0000256" key="1">
    <source>
        <dbReference type="SAM" id="Coils"/>
    </source>
</evidence>
<protein>
    <recommendedName>
        <fullName evidence="5">Endonuclease-reverse transcriptase</fullName>
    </recommendedName>
</protein>
<feature type="compositionally biased region" description="Basic and acidic residues" evidence="2">
    <location>
        <begin position="267"/>
        <end position="278"/>
    </location>
</feature>
<gene>
    <name evidence="3" type="ORF">JYU34_015841</name>
</gene>